<dbReference type="EMBL" id="JAFIMR010000198">
    <property type="protein sequence ID" value="KAI1845221.1"/>
    <property type="molecule type" value="Genomic_DNA"/>
</dbReference>
<reference evidence="3" key="1">
    <citation type="submission" date="2021-03" db="EMBL/GenBank/DDBJ databases">
        <title>Revisited historic fungal species revealed as producer of novel bioactive compounds through whole genome sequencing and comparative genomics.</title>
        <authorList>
            <person name="Vignolle G.A."/>
            <person name="Hochenegger N."/>
            <person name="Mach R.L."/>
            <person name="Mach-Aigner A.R."/>
            <person name="Javad Rahimi M."/>
            <person name="Salim K.A."/>
            <person name="Chan C.M."/>
            <person name="Lim L.B.L."/>
            <person name="Cai F."/>
            <person name="Druzhinina I.S."/>
            <person name="U'Ren J.M."/>
            <person name="Derntl C."/>
        </authorList>
    </citation>
    <scope>NUCLEOTIDE SEQUENCE</scope>
    <source>
        <strain evidence="3">TUCIM 5799</strain>
    </source>
</reference>
<protein>
    <recommendedName>
        <fullName evidence="2">Nephrocystin 3-like N-terminal domain-containing protein</fullName>
    </recommendedName>
</protein>
<feature type="non-terminal residue" evidence="3">
    <location>
        <position position="267"/>
    </location>
</feature>
<dbReference type="PANTHER" id="PTHR10039:SF5">
    <property type="entry name" value="NACHT DOMAIN-CONTAINING PROTEIN"/>
    <property type="match status" value="1"/>
</dbReference>
<feature type="domain" description="Nephrocystin 3-like N-terminal" evidence="2">
    <location>
        <begin position="36"/>
        <end position="213"/>
    </location>
</feature>
<dbReference type="PANTHER" id="PTHR10039">
    <property type="entry name" value="AMELOGENIN"/>
    <property type="match status" value="1"/>
</dbReference>
<organism evidence="3 4">
    <name type="scientific">Neoarthrinium moseri</name>
    <dbReference type="NCBI Taxonomy" id="1658444"/>
    <lineage>
        <taxon>Eukaryota</taxon>
        <taxon>Fungi</taxon>
        <taxon>Dikarya</taxon>
        <taxon>Ascomycota</taxon>
        <taxon>Pezizomycotina</taxon>
        <taxon>Sordariomycetes</taxon>
        <taxon>Xylariomycetidae</taxon>
        <taxon>Amphisphaeriales</taxon>
        <taxon>Apiosporaceae</taxon>
        <taxon>Neoarthrinium</taxon>
    </lineage>
</organism>
<keyword evidence="4" id="KW-1185">Reference proteome</keyword>
<dbReference type="Proteomes" id="UP000829685">
    <property type="component" value="Unassembled WGS sequence"/>
</dbReference>
<name>A0A9Q0AH28_9PEZI</name>
<dbReference type="InterPro" id="IPR027417">
    <property type="entry name" value="P-loop_NTPase"/>
</dbReference>
<evidence type="ECO:0000313" key="4">
    <source>
        <dbReference type="Proteomes" id="UP000829685"/>
    </source>
</evidence>
<keyword evidence="1" id="KW-0677">Repeat</keyword>
<dbReference type="Gene3D" id="3.40.50.300">
    <property type="entry name" value="P-loop containing nucleotide triphosphate hydrolases"/>
    <property type="match status" value="1"/>
</dbReference>
<comment type="caution">
    <text evidence="3">The sequence shown here is derived from an EMBL/GenBank/DDBJ whole genome shotgun (WGS) entry which is preliminary data.</text>
</comment>
<evidence type="ECO:0000256" key="1">
    <source>
        <dbReference type="ARBA" id="ARBA00022737"/>
    </source>
</evidence>
<evidence type="ECO:0000313" key="3">
    <source>
        <dbReference type="EMBL" id="KAI1845221.1"/>
    </source>
</evidence>
<dbReference type="Pfam" id="PF24883">
    <property type="entry name" value="NPHP3_N"/>
    <property type="match status" value="1"/>
</dbReference>
<dbReference type="InterPro" id="IPR056884">
    <property type="entry name" value="NPHP3-like_N"/>
</dbReference>
<accession>A0A9Q0AH28</accession>
<sequence>MASEYQLGQMKDDCLRSLAVPAIDARRDNIAFAYSGTCDWLFATPEFLEWQNPTNVPAHNGVLWIKGKPGAGKSTLVKHIYIRCQEYFFRNHVILTYFFNARGETLEKTPLGMLRSILYQLIQDDDALYGRFVTSFRDKQAIGLSNNVQWSESELQEFVRSAFQSRRSQPHLILIDALDECNEADVHRVVTLMEALCTSATWDEAPLRICLSSCHHPRIKMNKHLELTVEEIPDHETDIAKYLGGELRVRDTDMEAEIRKRANGLFL</sequence>
<gene>
    <name evidence="3" type="ORF">JX265_014088</name>
</gene>
<dbReference type="AlphaFoldDB" id="A0A9Q0AH28"/>
<proteinExistence type="predicted"/>
<dbReference type="SUPFAM" id="SSF52540">
    <property type="entry name" value="P-loop containing nucleoside triphosphate hydrolases"/>
    <property type="match status" value="1"/>
</dbReference>
<evidence type="ECO:0000259" key="2">
    <source>
        <dbReference type="Pfam" id="PF24883"/>
    </source>
</evidence>